<name>A0A5N7BDM1_9EURO</name>
<keyword evidence="1" id="KW-0472">Membrane</keyword>
<reference evidence="2 3" key="1">
    <citation type="submission" date="2019-04" db="EMBL/GenBank/DDBJ databases">
        <title>Friends and foes A comparative genomics studyof 23 Aspergillus species from section Flavi.</title>
        <authorList>
            <consortium name="DOE Joint Genome Institute"/>
            <person name="Kjaerbolling I."/>
            <person name="Vesth T."/>
            <person name="Frisvad J.C."/>
            <person name="Nybo J.L."/>
            <person name="Theobald S."/>
            <person name="Kildgaard S."/>
            <person name="Isbrandt T."/>
            <person name="Kuo A."/>
            <person name="Sato A."/>
            <person name="Lyhne E.K."/>
            <person name="Kogle M.E."/>
            <person name="Wiebenga A."/>
            <person name="Kun R.S."/>
            <person name="Lubbers R.J."/>
            <person name="Makela M.R."/>
            <person name="Barry K."/>
            <person name="Chovatia M."/>
            <person name="Clum A."/>
            <person name="Daum C."/>
            <person name="Haridas S."/>
            <person name="He G."/>
            <person name="LaButti K."/>
            <person name="Lipzen A."/>
            <person name="Mondo S."/>
            <person name="Riley R."/>
            <person name="Salamov A."/>
            <person name="Simmons B.A."/>
            <person name="Magnuson J.K."/>
            <person name="Henrissat B."/>
            <person name="Mortensen U.H."/>
            <person name="Larsen T.O."/>
            <person name="Devries R.P."/>
            <person name="Grigoriev I.V."/>
            <person name="Machida M."/>
            <person name="Baker S.E."/>
            <person name="Andersen M.R."/>
        </authorList>
    </citation>
    <scope>NUCLEOTIDE SEQUENCE [LARGE SCALE GENOMIC DNA]</scope>
    <source>
        <strain evidence="2 3">IBT 29228</strain>
    </source>
</reference>
<gene>
    <name evidence="2" type="ORF">BDV26DRAFT_258444</name>
</gene>
<keyword evidence="1" id="KW-0812">Transmembrane</keyword>
<evidence type="ECO:0000313" key="2">
    <source>
        <dbReference type="EMBL" id="KAE8379885.1"/>
    </source>
</evidence>
<feature type="transmembrane region" description="Helical" evidence="1">
    <location>
        <begin position="12"/>
        <end position="34"/>
    </location>
</feature>
<evidence type="ECO:0000313" key="3">
    <source>
        <dbReference type="Proteomes" id="UP000326198"/>
    </source>
</evidence>
<sequence>MNCTAFNSPPCSIHFIMAFILDPLDLGIVIYAIFPNRAIWKTCFTDTDITQCVTRRL</sequence>
<dbReference type="AlphaFoldDB" id="A0A5N7BDM1"/>
<evidence type="ECO:0000256" key="1">
    <source>
        <dbReference type="SAM" id="Phobius"/>
    </source>
</evidence>
<organism evidence="2 3">
    <name type="scientific">Aspergillus bertholletiae</name>
    <dbReference type="NCBI Taxonomy" id="1226010"/>
    <lineage>
        <taxon>Eukaryota</taxon>
        <taxon>Fungi</taxon>
        <taxon>Dikarya</taxon>
        <taxon>Ascomycota</taxon>
        <taxon>Pezizomycotina</taxon>
        <taxon>Eurotiomycetes</taxon>
        <taxon>Eurotiomycetidae</taxon>
        <taxon>Eurotiales</taxon>
        <taxon>Aspergillaceae</taxon>
        <taxon>Aspergillus</taxon>
        <taxon>Aspergillus subgen. Circumdati</taxon>
    </lineage>
</organism>
<protein>
    <submittedName>
        <fullName evidence="2">Uncharacterized protein</fullName>
    </submittedName>
</protein>
<accession>A0A5N7BDM1</accession>
<dbReference type="EMBL" id="ML736188">
    <property type="protein sequence ID" value="KAE8379885.1"/>
    <property type="molecule type" value="Genomic_DNA"/>
</dbReference>
<keyword evidence="3" id="KW-1185">Reference proteome</keyword>
<proteinExistence type="predicted"/>
<dbReference type="Proteomes" id="UP000326198">
    <property type="component" value="Unassembled WGS sequence"/>
</dbReference>
<keyword evidence="1" id="KW-1133">Transmembrane helix</keyword>